<keyword evidence="2" id="KW-1185">Reference proteome</keyword>
<dbReference type="CDD" id="cd09727">
    <property type="entry name" value="Cas6_I-E"/>
    <property type="match status" value="1"/>
</dbReference>
<evidence type="ECO:0000313" key="2">
    <source>
        <dbReference type="Proteomes" id="UP000310016"/>
    </source>
</evidence>
<dbReference type="SUPFAM" id="SSF117987">
    <property type="entry name" value="CRISPR-associated protein"/>
    <property type="match status" value="2"/>
</dbReference>
<dbReference type="EMBL" id="SUMF01000018">
    <property type="protein sequence ID" value="TJZ70706.1"/>
    <property type="molecule type" value="Genomic_DNA"/>
</dbReference>
<dbReference type="Proteomes" id="UP000310016">
    <property type="component" value="Unassembled WGS sequence"/>
</dbReference>
<evidence type="ECO:0000313" key="1">
    <source>
        <dbReference type="EMBL" id="TJZ70706.1"/>
    </source>
</evidence>
<dbReference type="Pfam" id="PF08798">
    <property type="entry name" value="CRISPR_assoc"/>
    <property type="match status" value="1"/>
</dbReference>
<dbReference type="OrthoDB" id="9795689at2"/>
<gene>
    <name evidence="1" type="primary">cas6e</name>
    <name evidence="1" type="ORF">FAZ21_14030</name>
</gene>
<dbReference type="Gene3D" id="3.30.70.1210">
    <property type="entry name" value="Crispr-associated protein, domain 2"/>
    <property type="match status" value="1"/>
</dbReference>
<dbReference type="NCBIfam" id="TIGR01907">
    <property type="entry name" value="casE_Cse3"/>
    <property type="match status" value="1"/>
</dbReference>
<dbReference type="Gene3D" id="3.30.70.1200">
    <property type="entry name" value="Crispr-associated protein, domain 1"/>
    <property type="match status" value="1"/>
</dbReference>
<dbReference type="RefSeq" id="WP_136774072.1">
    <property type="nucleotide sequence ID" value="NZ_CP156074.1"/>
</dbReference>
<dbReference type="SMART" id="SM01101">
    <property type="entry name" value="CRISPR_assoc"/>
    <property type="match status" value="1"/>
</dbReference>
<name>A0A4U0PQV4_9NEIS</name>
<proteinExistence type="predicted"/>
<dbReference type="AlphaFoldDB" id="A0A4U0PQV4"/>
<sequence>MSHFFSRVALLARPSEHAWLRDLGRFGEMYRDHALLWRLFAAEDQPRDFIFRSERSAAAHPVYYVVSQRQPKEQPGIFAVHSKPYAPALSAGDWLEFDLRANPTVSRHGADGKSRRHDVLMHAKQSAAEGADVRNEMDRAAADWLVQRALGLGLEIAAEQLLTMAYAQHRLHRKGTSIAFSSLDYRGLAKVTDPAALSRALTQGVGHAKGFGCGLLLVRRAL</sequence>
<organism evidence="1 2">
    <name type="scientific">Chitiniphilus eburneus</name>
    <dbReference type="NCBI Taxonomy" id="2571148"/>
    <lineage>
        <taxon>Bacteria</taxon>
        <taxon>Pseudomonadati</taxon>
        <taxon>Pseudomonadota</taxon>
        <taxon>Betaproteobacteria</taxon>
        <taxon>Neisseriales</taxon>
        <taxon>Chitinibacteraceae</taxon>
        <taxon>Chitiniphilus</taxon>
    </lineage>
</organism>
<comment type="caution">
    <text evidence="1">The sequence shown here is derived from an EMBL/GenBank/DDBJ whole genome shotgun (WGS) entry which is preliminary data.</text>
</comment>
<reference evidence="1 2" key="1">
    <citation type="submission" date="2019-04" db="EMBL/GenBank/DDBJ databases">
        <title>Chitiniphilus eburnea sp. nov., a novel chitinolytic bacterium isolated from aquaculture sludge.</title>
        <authorList>
            <person name="Sheng M."/>
        </authorList>
    </citation>
    <scope>NUCLEOTIDE SEQUENCE [LARGE SCALE GENOMIC DNA]</scope>
    <source>
        <strain evidence="1 2">HX-2-15</strain>
    </source>
</reference>
<accession>A0A4U0PQV4</accession>
<protein>
    <submittedName>
        <fullName evidence="1">Type I-E CRISPR-associated protein Cas6/Cse3/CasE</fullName>
    </submittedName>
</protein>
<dbReference type="InterPro" id="IPR010179">
    <property type="entry name" value="CRISPR-assoc_prot_Cse3"/>
</dbReference>